<feature type="transmembrane region" description="Helical" evidence="6">
    <location>
        <begin position="123"/>
        <end position="144"/>
    </location>
</feature>
<dbReference type="Pfam" id="PF01943">
    <property type="entry name" value="Polysacc_synt"/>
    <property type="match status" value="1"/>
</dbReference>
<accession>A0ABU0XRW6</accession>
<dbReference type="RefSeq" id="WP_211548036.1">
    <property type="nucleotide sequence ID" value="NZ_JAGRZK010000003.1"/>
</dbReference>
<protein>
    <submittedName>
        <fullName evidence="7">Oligosaccharide flippase family protein</fullName>
    </submittedName>
</protein>
<feature type="transmembrane region" description="Helical" evidence="6">
    <location>
        <begin position="226"/>
        <end position="245"/>
    </location>
</feature>
<feature type="transmembrane region" description="Helical" evidence="6">
    <location>
        <begin position="86"/>
        <end position="103"/>
    </location>
</feature>
<feature type="transmembrane region" description="Helical" evidence="6">
    <location>
        <begin position="183"/>
        <end position="206"/>
    </location>
</feature>
<keyword evidence="2" id="KW-1003">Cell membrane</keyword>
<evidence type="ECO:0000313" key="7">
    <source>
        <dbReference type="EMBL" id="MDQ4626262.1"/>
    </source>
</evidence>
<dbReference type="PANTHER" id="PTHR30250">
    <property type="entry name" value="PST FAMILY PREDICTED COLANIC ACID TRANSPORTER"/>
    <property type="match status" value="1"/>
</dbReference>
<keyword evidence="8" id="KW-1185">Reference proteome</keyword>
<reference evidence="7 8" key="1">
    <citation type="submission" date="2023-08" db="EMBL/GenBank/DDBJ databases">
        <title>Draft genome sequence of Janthinobacterium lividum.</title>
        <authorList>
            <person name="Chun B.H."/>
            <person name="Lee Y."/>
        </authorList>
    </citation>
    <scope>NUCLEOTIDE SEQUENCE [LARGE SCALE GENOMIC DNA]</scope>
    <source>
        <strain evidence="7 8">AMJK</strain>
    </source>
</reference>
<dbReference type="PANTHER" id="PTHR30250:SF26">
    <property type="entry name" value="PSMA PROTEIN"/>
    <property type="match status" value="1"/>
</dbReference>
<feature type="transmembrane region" description="Helical" evidence="6">
    <location>
        <begin position="344"/>
        <end position="367"/>
    </location>
</feature>
<sequence length="502" mass="55492">MIKRNITANIVGRAWGFISVYLFVPLYLHMLGAEAYGLVGFYSTLLGVMAFADMGFSATLNREMARLSASANAAQERRDLLRTYELSYLVICCVIAVALWLGAPLITEHWLQASTLRSDDITLAIRLMGVAIAFQLPSGLYIGGLMGLQQQVRANFLQIAWSAYRGFGTLLVLWLFSPTIVTFAIWQLVANAIYCITVRHGLWHALRTDGVRAVGFFRKQVFHNTWRYASGMAGMALLSILLTQIDKLTVSKMLSLEMLGFYTLAGTLASVPLILASPIASAIFPRFTELVARNETEQLIALYHRTCQFVAIVTVPGCLVVALFSQDVIYLWTGSAASAQASALAASLLLGGQVLQALTVVPYYLALAHGNIRLNLQVGMVSVVVVTPMMIYLVLHHGLAGAGLSWLIMNLCTMPPYMYFLHRNFLPGQFGRWFRESLALPVLASLPCLMLGYWCLSTIDGRWLRLLLIAVTAVLSIGCSALCAPDIRRWLANTRFARRLQY</sequence>
<evidence type="ECO:0000256" key="3">
    <source>
        <dbReference type="ARBA" id="ARBA00022692"/>
    </source>
</evidence>
<gene>
    <name evidence="7" type="ORF">RB624_10240</name>
</gene>
<evidence type="ECO:0000256" key="2">
    <source>
        <dbReference type="ARBA" id="ARBA00022475"/>
    </source>
</evidence>
<organism evidence="7 8">
    <name type="scientific">Janthinobacterium lividum</name>
    <dbReference type="NCBI Taxonomy" id="29581"/>
    <lineage>
        <taxon>Bacteria</taxon>
        <taxon>Pseudomonadati</taxon>
        <taxon>Pseudomonadota</taxon>
        <taxon>Betaproteobacteria</taxon>
        <taxon>Burkholderiales</taxon>
        <taxon>Oxalobacteraceae</taxon>
        <taxon>Janthinobacterium</taxon>
    </lineage>
</organism>
<comment type="caution">
    <text evidence="7">The sequence shown here is derived from an EMBL/GenBank/DDBJ whole genome shotgun (WGS) entry which is preliminary data.</text>
</comment>
<feature type="transmembrane region" description="Helical" evidence="6">
    <location>
        <begin position="12"/>
        <end position="30"/>
    </location>
</feature>
<dbReference type="InterPro" id="IPR050833">
    <property type="entry name" value="Poly_Biosynth_Transport"/>
</dbReference>
<feature type="transmembrane region" description="Helical" evidence="6">
    <location>
        <begin position="401"/>
        <end position="421"/>
    </location>
</feature>
<feature type="transmembrane region" description="Helical" evidence="6">
    <location>
        <begin position="36"/>
        <end position="56"/>
    </location>
</feature>
<keyword evidence="3 6" id="KW-0812">Transmembrane</keyword>
<keyword evidence="4 6" id="KW-1133">Transmembrane helix</keyword>
<feature type="transmembrane region" description="Helical" evidence="6">
    <location>
        <begin position="374"/>
        <end position="395"/>
    </location>
</feature>
<evidence type="ECO:0000256" key="6">
    <source>
        <dbReference type="SAM" id="Phobius"/>
    </source>
</evidence>
<evidence type="ECO:0000256" key="1">
    <source>
        <dbReference type="ARBA" id="ARBA00004651"/>
    </source>
</evidence>
<keyword evidence="5 6" id="KW-0472">Membrane</keyword>
<evidence type="ECO:0000256" key="4">
    <source>
        <dbReference type="ARBA" id="ARBA00022989"/>
    </source>
</evidence>
<dbReference type="InterPro" id="IPR002797">
    <property type="entry name" value="Polysacc_synth"/>
</dbReference>
<proteinExistence type="predicted"/>
<name>A0ABU0XRW6_9BURK</name>
<feature type="transmembrane region" description="Helical" evidence="6">
    <location>
        <begin position="466"/>
        <end position="485"/>
    </location>
</feature>
<feature type="transmembrane region" description="Helical" evidence="6">
    <location>
        <begin position="156"/>
        <end position="177"/>
    </location>
</feature>
<feature type="transmembrane region" description="Helical" evidence="6">
    <location>
        <begin position="433"/>
        <end position="454"/>
    </location>
</feature>
<evidence type="ECO:0000256" key="5">
    <source>
        <dbReference type="ARBA" id="ARBA00023136"/>
    </source>
</evidence>
<feature type="transmembrane region" description="Helical" evidence="6">
    <location>
        <begin position="265"/>
        <end position="288"/>
    </location>
</feature>
<dbReference type="Proteomes" id="UP001237592">
    <property type="component" value="Unassembled WGS sequence"/>
</dbReference>
<comment type="subcellular location">
    <subcellularLocation>
        <location evidence="1">Cell membrane</location>
        <topology evidence="1">Multi-pass membrane protein</topology>
    </subcellularLocation>
</comment>
<feature type="transmembrane region" description="Helical" evidence="6">
    <location>
        <begin position="309"/>
        <end position="332"/>
    </location>
</feature>
<evidence type="ECO:0000313" key="8">
    <source>
        <dbReference type="Proteomes" id="UP001237592"/>
    </source>
</evidence>
<dbReference type="EMBL" id="JAVFKP010000002">
    <property type="protein sequence ID" value="MDQ4626262.1"/>
    <property type="molecule type" value="Genomic_DNA"/>
</dbReference>